<dbReference type="Proteomes" id="UP001279410">
    <property type="component" value="Unassembled WGS sequence"/>
</dbReference>
<evidence type="ECO:0000313" key="2">
    <source>
        <dbReference type="EMBL" id="GLD74979.1"/>
    </source>
</evidence>
<feature type="compositionally biased region" description="Basic and acidic residues" evidence="1">
    <location>
        <begin position="32"/>
        <end position="41"/>
    </location>
</feature>
<gene>
    <name evidence="2" type="ORF">AKAME5_002631100</name>
</gene>
<comment type="caution">
    <text evidence="2">The sequence shown here is derived from an EMBL/GenBank/DDBJ whole genome shotgun (WGS) entry which is preliminary data.</text>
</comment>
<feature type="region of interest" description="Disordered" evidence="1">
    <location>
        <begin position="32"/>
        <end position="56"/>
    </location>
</feature>
<sequence>MTFIKLESLPSLEPEQRQFLPRDLALEIFTKHQEDSTHDGGGKIIQRGRKESYTTPLTRSADPEYQFWMCEAASAYELDSRTPHTAAETSPNLRPDQKLARSNTLARWLSNRLLQFLCP</sequence>
<reference evidence="2" key="1">
    <citation type="submission" date="2022-08" db="EMBL/GenBank/DDBJ databases">
        <title>Genome sequencing of akame (Lates japonicus).</title>
        <authorList>
            <person name="Hashiguchi Y."/>
            <person name="Takahashi H."/>
        </authorList>
    </citation>
    <scope>NUCLEOTIDE SEQUENCE</scope>
    <source>
        <strain evidence="2">Kochi</strain>
    </source>
</reference>
<dbReference type="EMBL" id="BRZM01002612">
    <property type="protein sequence ID" value="GLD74979.1"/>
    <property type="molecule type" value="Genomic_DNA"/>
</dbReference>
<organism evidence="2 3">
    <name type="scientific">Lates japonicus</name>
    <name type="common">Japanese lates</name>
    <dbReference type="NCBI Taxonomy" id="270547"/>
    <lineage>
        <taxon>Eukaryota</taxon>
        <taxon>Metazoa</taxon>
        <taxon>Chordata</taxon>
        <taxon>Craniata</taxon>
        <taxon>Vertebrata</taxon>
        <taxon>Euteleostomi</taxon>
        <taxon>Actinopterygii</taxon>
        <taxon>Neopterygii</taxon>
        <taxon>Teleostei</taxon>
        <taxon>Neoteleostei</taxon>
        <taxon>Acanthomorphata</taxon>
        <taxon>Carangaria</taxon>
        <taxon>Carangaria incertae sedis</taxon>
        <taxon>Centropomidae</taxon>
        <taxon>Lates</taxon>
    </lineage>
</organism>
<accession>A0AAD3NN50</accession>
<evidence type="ECO:0000313" key="3">
    <source>
        <dbReference type="Proteomes" id="UP001279410"/>
    </source>
</evidence>
<evidence type="ECO:0000256" key="1">
    <source>
        <dbReference type="SAM" id="MobiDB-lite"/>
    </source>
</evidence>
<protein>
    <submittedName>
        <fullName evidence="2">WD repeat-containing protein 35 isoform X1</fullName>
    </submittedName>
</protein>
<keyword evidence="3" id="KW-1185">Reference proteome</keyword>
<name>A0AAD3NN50_LATJO</name>
<proteinExistence type="predicted"/>
<dbReference type="AlphaFoldDB" id="A0AAD3NN50"/>